<dbReference type="GO" id="GO:0004640">
    <property type="term" value="F:phosphoribosylanthranilate isomerase activity"/>
    <property type="evidence" value="ECO:0007669"/>
    <property type="project" value="UniProtKB-UniRule"/>
</dbReference>
<name>A0A5C6AU68_9BACT</name>
<organism evidence="11 12">
    <name type="scientific">Stieleria varia</name>
    <dbReference type="NCBI Taxonomy" id="2528005"/>
    <lineage>
        <taxon>Bacteria</taxon>
        <taxon>Pseudomonadati</taxon>
        <taxon>Planctomycetota</taxon>
        <taxon>Planctomycetia</taxon>
        <taxon>Pirellulales</taxon>
        <taxon>Pirellulaceae</taxon>
        <taxon>Stieleria</taxon>
    </lineage>
</organism>
<keyword evidence="12" id="KW-1185">Reference proteome</keyword>
<evidence type="ECO:0000256" key="3">
    <source>
        <dbReference type="ARBA" id="ARBA00012572"/>
    </source>
</evidence>
<evidence type="ECO:0000256" key="1">
    <source>
        <dbReference type="ARBA" id="ARBA00001164"/>
    </source>
</evidence>
<keyword evidence="6 9" id="KW-0822">Tryptophan biosynthesis</keyword>
<accession>A0A5C6AU68</accession>
<dbReference type="PANTHER" id="PTHR42894:SF1">
    <property type="entry name" value="N-(5'-PHOSPHORIBOSYL)ANTHRANILATE ISOMERASE"/>
    <property type="match status" value="1"/>
</dbReference>
<evidence type="ECO:0000256" key="2">
    <source>
        <dbReference type="ARBA" id="ARBA00004664"/>
    </source>
</evidence>
<evidence type="ECO:0000256" key="5">
    <source>
        <dbReference type="ARBA" id="ARBA00022605"/>
    </source>
</evidence>
<dbReference type="InterPro" id="IPR011060">
    <property type="entry name" value="RibuloseP-bd_barrel"/>
</dbReference>
<dbReference type="EC" id="5.3.1.24" evidence="3 9"/>
<dbReference type="HAMAP" id="MF_00135">
    <property type="entry name" value="PRAI"/>
    <property type="match status" value="1"/>
</dbReference>
<evidence type="ECO:0000256" key="8">
    <source>
        <dbReference type="ARBA" id="ARBA00023235"/>
    </source>
</evidence>
<dbReference type="InterPro" id="IPR013785">
    <property type="entry name" value="Aldolase_TIM"/>
</dbReference>
<dbReference type="InterPro" id="IPR001240">
    <property type="entry name" value="PRAI_dom"/>
</dbReference>
<dbReference type="RefSeq" id="WP_197454721.1">
    <property type="nucleotide sequence ID" value="NZ_CP151726.1"/>
</dbReference>
<keyword evidence="7 9" id="KW-0057">Aromatic amino acid biosynthesis</keyword>
<keyword evidence="8 9" id="KW-0413">Isomerase</keyword>
<dbReference type="InterPro" id="IPR044643">
    <property type="entry name" value="TrpF_fam"/>
</dbReference>
<evidence type="ECO:0000256" key="7">
    <source>
        <dbReference type="ARBA" id="ARBA00023141"/>
    </source>
</evidence>
<dbReference type="EMBL" id="SJPN01000004">
    <property type="protein sequence ID" value="TWU02749.1"/>
    <property type="molecule type" value="Genomic_DNA"/>
</dbReference>
<dbReference type="SUPFAM" id="SSF51366">
    <property type="entry name" value="Ribulose-phoshate binding barrel"/>
    <property type="match status" value="1"/>
</dbReference>
<dbReference type="Proteomes" id="UP000320176">
    <property type="component" value="Unassembled WGS sequence"/>
</dbReference>
<sequence>MFKIKICGVKLKSDIDAVGESPADAIGLNFFRPSVRYVDPLEPSTLELTRRAASLGLMRVGVFVNEPLESIVEIARAVDLDVVQLHGDETLTFAQSLQDAGIRVIRAIKVPVIVEDRTQNPVVVAVGEWGHAGFHLLLDADAGPQHGGSGKSIDWQAVHAWSAQNPEISWTLAGGLRSDNVAQAIAASGACSVDTASGVESSRGVKSAEMIRQFAAAAEAALAQNRPNAGKNLF</sequence>
<evidence type="ECO:0000256" key="6">
    <source>
        <dbReference type="ARBA" id="ARBA00022822"/>
    </source>
</evidence>
<dbReference type="PANTHER" id="PTHR42894">
    <property type="entry name" value="N-(5'-PHOSPHORIBOSYL)ANTHRANILATE ISOMERASE"/>
    <property type="match status" value="1"/>
</dbReference>
<protein>
    <recommendedName>
        <fullName evidence="4 9">N-(5'-phosphoribosyl)anthranilate isomerase</fullName>
        <shortName evidence="9">PRAI</shortName>
        <ecNumber evidence="3 9">5.3.1.24</ecNumber>
    </recommendedName>
</protein>
<evidence type="ECO:0000313" key="11">
    <source>
        <dbReference type="EMBL" id="TWU02749.1"/>
    </source>
</evidence>
<comment type="catalytic activity">
    <reaction evidence="1 9">
        <text>N-(5-phospho-beta-D-ribosyl)anthranilate = 1-(2-carboxyphenylamino)-1-deoxy-D-ribulose 5-phosphate</text>
        <dbReference type="Rhea" id="RHEA:21540"/>
        <dbReference type="ChEBI" id="CHEBI:18277"/>
        <dbReference type="ChEBI" id="CHEBI:58613"/>
        <dbReference type="EC" id="5.3.1.24"/>
    </reaction>
</comment>
<dbReference type="CDD" id="cd00405">
    <property type="entry name" value="PRAI"/>
    <property type="match status" value="1"/>
</dbReference>
<evidence type="ECO:0000259" key="10">
    <source>
        <dbReference type="Pfam" id="PF00697"/>
    </source>
</evidence>
<comment type="caution">
    <text evidence="11">The sequence shown here is derived from an EMBL/GenBank/DDBJ whole genome shotgun (WGS) entry which is preliminary data.</text>
</comment>
<dbReference type="UniPathway" id="UPA00035">
    <property type="reaction ID" value="UER00042"/>
</dbReference>
<dbReference type="Pfam" id="PF00697">
    <property type="entry name" value="PRAI"/>
    <property type="match status" value="1"/>
</dbReference>
<comment type="pathway">
    <text evidence="2 9">Amino-acid biosynthesis; L-tryptophan biosynthesis; L-tryptophan from chorismate: step 3/5.</text>
</comment>
<reference evidence="11 12" key="1">
    <citation type="submission" date="2019-02" db="EMBL/GenBank/DDBJ databases">
        <title>Deep-cultivation of Planctomycetes and their phenomic and genomic characterization uncovers novel biology.</title>
        <authorList>
            <person name="Wiegand S."/>
            <person name="Jogler M."/>
            <person name="Boedeker C."/>
            <person name="Pinto D."/>
            <person name="Vollmers J."/>
            <person name="Rivas-Marin E."/>
            <person name="Kohn T."/>
            <person name="Peeters S.H."/>
            <person name="Heuer A."/>
            <person name="Rast P."/>
            <person name="Oberbeckmann S."/>
            <person name="Bunk B."/>
            <person name="Jeske O."/>
            <person name="Meyerdierks A."/>
            <person name="Storesund J.E."/>
            <person name="Kallscheuer N."/>
            <person name="Luecker S."/>
            <person name="Lage O.M."/>
            <person name="Pohl T."/>
            <person name="Merkel B.J."/>
            <person name="Hornburger P."/>
            <person name="Mueller R.-W."/>
            <person name="Bruemmer F."/>
            <person name="Labrenz M."/>
            <person name="Spormann A.M."/>
            <person name="Op Den Camp H."/>
            <person name="Overmann J."/>
            <person name="Amann R."/>
            <person name="Jetten M.S.M."/>
            <person name="Mascher T."/>
            <person name="Medema M.H."/>
            <person name="Devos D.P."/>
            <person name="Kaster A.-K."/>
            <person name="Ovreas L."/>
            <person name="Rohde M."/>
            <person name="Galperin M.Y."/>
            <person name="Jogler C."/>
        </authorList>
    </citation>
    <scope>NUCLEOTIDE SEQUENCE [LARGE SCALE GENOMIC DNA]</scope>
    <source>
        <strain evidence="11 12">Pla52n</strain>
    </source>
</reference>
<evidence type="ECO:0000313" key="12">
    <source>
        <dbReference type="Proteomes" id="UP000320176"/>
    </source>
</evidence>
<proteinExistence type="inferred from homology"/>
<comment type="similarity">
    <text evidence="9">Belongs to the TrpF family.</text>
</comment>
<dbReference type="Gene3D" id="3.20.20.70">
    <property type="entry name" value="Aldolase class I"/>
    <property type="match status" value="1"/>
</dbReference>
<evidence type="ECO:0000256" key="9">
    <source>
        <dbReference type="HAMAP-Rule" id="MF_00135"/>
    </source>
</evidence>
<gene>
    <name evidence="9 11" type="primary">trpF</name>
    <name evidence="11" type="ORF">Pla52n_38080</name>
</gene>
<evidence type="ECO:0000256" key="4">
    <source>
        <dbReference type="ARBA" id="ARBA00022272"/>
    </source>
</evidence>
<feature type="domain" description="N-(5'phosphoribosyl) anthranilate isomerase (PRAI)" evidence="10">
    <location>
        <begin position="4"/>
        <end position="215"/>
    </location>
</feature>
<dbReference type="AlphaFoldDB" id="A0A5C6AU68"/>
<keyword evidence="5 9" id="KW-0028">Amino-acid biosynthesis</keyword>
<dbReference type="GO" id="GO:0000162">
    <property type="term" value="P:L-tryptophan biosynthetic process"/>
    <property type="evidence" value="ECO:0007669"/>
    <property type="project" value="UniProtKB-UniRule"/>
</dbReference>